<evidence type="ECO:0000313" key="2">
    <source>
        <dbReference type="Proteomes" id="UP000244810"/>
    </source>
</evidence>
<name>A0A2T7UP13_9RHOB</name>
<dbReference type="AlphaFoldDB" id="A0A2T7UP13"/>
<proteinExistence type="predicted"/>
<protein>
    <submittedName>
        <fullName evidence="1">Kinase</fullName>
    </submittedName>
</protein>
<dbReference type="Gene3D" id="3.40.50.300">
    <property type="entry name" value="P-loop containing nucleotide triphosphate hydrolases"/>
    <property type="match status" value="1"/>
</dbReference>
<reference evidence="1 2" key="1">
    <citation type="journal article" date="2011" name="Syst. Appl. Microbiol.">
        <title>Defluviimonas denitrificans gen. nov., sp. nov., and Pararhodobacter aggregans gen. nov., sp. nov., non-phototrophic Rhodobacteraceae from the biofilter of a marine aquaculture.</title>
        <authorList>
            <person name="Foesel B.U."/>
            <person name="Drake H.L."/>
            <person name="Schramm A."/>
        </authorList>
    </citation>
    <scope>NUCLEOTIDE SEQUENCE [LARGE SCALE GENOMIC DNA]</scope>
    <source>
        <strain evidence="1 2">D1-19</strain>
    </source>
</reference>
<sequence>MPTLIALAGLPGVGKTSIARALALRTGAVFLRIDAIEAAMQRSRPGAEISGESYAIACALAVTNLAVGSDVICDCVNPWALTRALFRAAADEAGARFLGVEVLCADRALHRQRLEARHDDLPGFVAADWAAVEARDYHPWPEAELRLDTAALSAEQAAVRIAARLAPGLSG</sequence>
<comment type="caution">
    <text evidence="1">The sequence shown here is derived from an EMBL/GenBank/DDBJ whole genome shotgun (WGS) entry which is preliminary data.</text>
</comment>
<keyword evidence="1" id="KW-0808">Transferase</keyword>
<accession>A0A2T7UP13</accession>
<dbReference type="OrthoDB" id="3819922at2"/>
<keyword evidence="1" id="KW-0418">Kinase</keyword>
<dbReference type="PANTHER" id="PTHR37807">
    <property type="entry name" value="OS07G0160300 PROTEIN"/>
    <property type="match status" value="1"/>
</dbReference>
<dbReference type="PANTHER" id="PTHR37807:SF3">
    <property type="entry name" value="OS07G0160300 PROTEIN"/>
    <property type="match status" value="1"/>
</dbReference>
<dbReference type="InterPro" id="IPR027417">
    <property type="entry name" value="P-loop_NTPase"/>
</dbReference>
<dbReference type="RefSeq" id="WP_107753342.1">
    <property type="nucleotide sequence ID" value="NZ_QBKF01000009.1"/>
</dbReference>
<keyword evidence="2" id="KW-1185">Reference proteome</keyword>
<dbReference type="EMBL" id="QDDR01000009">
    <property type="protein sequence ID" value="PVE46369.1"/>
    <property type="molecule type" value="Genomic_DNA"/>
</dbReference>
<gene>
    <name evidence="1" type="ORF">DDE23_17165</name>
</gene>
<dbReference type="SUPFAM" id="SSF52540">
    <property type="entry name" value="P-loop containing nucleoside triphosphate hydrolases"/>
    <property type="match status" value="1"/>
</dbReference>
<dbReference type="Pfam" id="PF13671">
    <property type="entry name" value="AAA_33"/>
    <property type="match status" value="1"/>
</dbReference>
<organism evidence="1 2">
    <name type="scientific">Pararhodobacter aggregans</name>
    <dbReference type="NCBI Taxonomy" id="404875"/>
    <lineage>
        <taxon>Bacteria</taxon>
        <taxon>Pseudomonadati</taxon>
        <taxon>Pseudomonadota</taxon>
        <taxon>Alphaproteobacteria</taxon>
        <taxon>Rhodobacterales</taxon>
        <taxon>Paracoccaceae</taxon>
        <taxon>Pararhodobacter</taxon>
    </lineage>
</organism>
<evidence type="ECO:0000313" key="1">
    <source>
        <dbReference type="EMBL" id="PVE46369.1"/>
    </source>
</evidence>
<dbReference type="Proteomes" id="UP000244810">
    <property type="component" value="Unassembled WGS sequence"/>
</dbReference>
<dbReference type="GO" id="GO:0016301">
    <property type="term" value="F:kinase activity"/>
    <property type="evidence" value="ECO:0007669"/>
    <property type="project" value="UniProtKB-KW"/>
</dbReference>